<evidence type="ECO:0000256" key="2">
    <source>
        <dbReference type="ARBA" id="ARBA00023239"/>
    </source>
</evidence>
<keyword evidence="1" id="KW-0210">Decarboxylase</keyword>
<gene>
    <name evidence="5" type="ORF">UFOPK2370_00444</name>
</gene>
<dbReference type="GO" id="GO:0004632">
    <property type="term" value="F:phosphopantothenate--cysteine ligase activity"/>
    <property type="evidence" value="ECO:0007669"/>
    <property type="project" value="InterPro"/>
</dbReference>
<dbReference type="GO" id="GO:0015941">
    <property type="term" value="P:pantothenate catabolic process"/>
    <property type="evidence" value="ECO:0007669"/>
    <property type="project" value="InterPro"/>
</dbReference>
<organism evidence="5">
    <name type="scientific">freshwater metagenome</name>
    <dbReference type="NCBI Taxonomy" id="449393"/>
    <lineage>
        <taxon>unclassified sequences</taxon>
        <taxon>metagenomes</taxon>
        <taxon>ecological metagenomes</taxon>
    </lineage>
</organism>
<evidence type="ECO:0000256" key="1">
    <source>
        <dbReference type="ARBA" id="ARBA00022793"/>
    </source>
</evidence>
<protein>
    <submittedName>
        <fullName evidence="5">Unannotated protein</fullName>
    </submittedName>
</protein>
<dbReference type="SUPFAM" id="SSF52507">
    <property type="entry name" value="Homo-oligomeric flavin-containing Cys decarboxylases, HFCD"/>
    <property type="match status" value="1"/>
</dbReference>
<reference evidence="5" key="1">
    <citation type="submission" date="2020-05" db="EMBL/GenBank/DDBJ databases">
        <authorList>
            <person name="Chiriac C."/>
            <person name="Salcher M."/>
            <person name="Ghai R."/>
            <person name="Kavagutti S V."/>
        </authorList>
    </citation>
    <scope>NUCLEOTIDE SEQUENCE</scope>
</reference>
<dbReference type="GO" id="GO:0071513">
    <property type="term" value="C:phosphopantothenoylcysteine decarboxylase complex"/>
    <property type="evidence" value="ECO:0007669"/>
    <property type="project" value="TreeGrafter"/>
</dbReference>
<evidence type="ECO:0000259" key="4">
    <source>
        <dbReference type="Pfam" id="PF04127"/>
    </source>
</evidence>
<dbReference type="GO" id="GO:0004633">
    <property type="term" value="F:phosphopantothenoylcysteine decarboxylase activity"/>
    <property type="evidence" value="ECO:0007669"/>
    <property type="project" value="InterPro"/>
</dbReference>
<dbReference type="PANTHER" id="PTHR14359:SF6">
    <property type="entry name" value="PHOSPHOPANTOTHENOYLCYSTEINE DECARBOXYLASE"/>
    <property type="match status" value="1"/>
</dbReference>
<accession>A0A6J6NA35</accession>
<dbReference type="SUPFAM" id="SSF102645">
    <property type="entry name" value="CoaB-like"/>
    <property type="match status" value="1"/>
</dbReference>
<name>A0A6J6NA35_9ZZZZ</name>
<dbReference type="InterPro" id="IPR005252">
    <property type="entry name" value="CoaBC"/>
</dbReference>
<dbReference type="GO" id="GO:0015937">
    <property type="term" value="P:coenzyme A biosynthetic process"/>
    <property type="evidence" value="ECO:0007669"/>
    <property type="project" value="InterPro"/>
</dbReference>
<dbReference type="HAMAP" id="MF_02225">
    <property type="entry name" value="CoaBC"/>
    <property type="match status" value="1"/>
</dbReference>
<dbReference type="Gene3D" id="3.40.50.1950">
    <property type="entry name" value="Flavin prenyltransferase-like"/>
    <property type="match status" value="1"/>
</dbReference>
<dbReference type="Pfam" id="PF02441">
    <property type="entry name" value="Flavoprotein"/>
    <property type="match status" value="1"/>
</dbReference>
<feature type="domain" description="Flavoprotein" evidence="3">
    <location>
        <begin position="3"/>
        <end position="172"/>
    </location>
</feature>
<dbReference type="AlphaFoldDB" id="A0A6J6NA35"/>
<sequence>MARIVLGITGGIAAYKATAIIRLLTEQGHSVKVIPTQNALRFIGATTLEALSHNSVDPDLYTDVESVKHIALAQEAELVIVAPASASFLARTASGIADDLLSNTILATKAPVLIAPAMHTEMFLNEATQANIKTLESRGLAILEPAIGRLTGEDSGIGRLPEPEQIVEAALALLEPKDFLGKHVVVTAGGTQEPIDPVRFLANRSSGMQGVALAKAASARGARVTLIGANIAELPGVSFVSVSTALELQSALDAVLSDCDYLIMTAAVSDFRVKHVSDVKVKRSVVGQNTTLELIANPDILQMAVSKINDLGLAVKTVGFAAETASDVSQLRQLAAHKLMGKGCDLLVANDVSAGRVFGASDNSVLILTKTGIERSISGTKTEVASAVLDILGEI</sequence>
<evidence type="ECO:0000259" key="3">
    <source>
        <dbReference type="Pfam" id="PF02441"/>
    </source>
</evidence>
<evidence type="ECO:0000313" key="5">
    <source>
        <dbReference type="EMBL" id="CAB4683052.1"/>
    </source>
</evidence>
<dbReference type="InterPro" id="IPR035929">
    <property type="entry name" value="CoaB-like_sf"/>
</dbReference>
<dbReference type="EMBL" id="CAEZXK010000007">
    <property type="protein sequence ID" value="CAB4683052.1"/>
    <property type="molecule type" value="Genomic_DNA"/>
</dbReference>
<keyword evidence="2" id="KW-0456">Lyase</keyword>
<dbReference type="NCBIfam" id="TIGR00521">
    <property type="entry name" value="coaBC_dfp"/>
    <property type="match status" value="1"/>
</dbReference>
<dbReference type="Pfam" id="PF04127">
    <property type="entry name" value="DFP"/>
    <property type="match status" value="1"/>
</dbReference>
<dbReference type="GO" id="GO:0010181">
    <property type="term" value="F:FMN binding"/>
    <property type="evidence" value="ECO:0007669"/>
    <property type="project" value="InterPro"/>
</dbReference>
<dbReference type="InterPro" id="IPR007085">
    <property type="entry name" value="DNA/pantothenate-metab_flavo_C"/>
</dbReference>
<dbReference type="Gene3D" id="3.40.50.10300">
    <property type="entry name" value="CoaB-like"/>
    <property type="match status" value="1"/>
</dbReference>
<proteinExistence type="inferred from homology"/>
<feature type="domain" description="DNA/pantothenate metabolism flavoprotein C-terminal" evidence="4">
    <location>
        <begin position="181"/>
        <end position="392"/>
    </location>
</feature>
<dbReference type="PANTHER" id="PTHR14359">
    <property type="entry name" value="HOMO-OLIGOMERIC FLAVIN CONTAINING CYS DECARBOXYLASE FAMILY"/>
    <property type="match status" value="1"/>
</dbReference>
<dbReference type="InterPro" id="IPR003382">
    <property type="entry name" value="Flavoprotein"/>
</dbReference>
<dbReference type="InterPro" id="IPR036551">
    <property type="entry name" value="Flavin_trans-like"/>
</dbReference>